<dbReference type="GeneID" id="117233652"/>
<dbReference type="KEGG" id="bvk:117233652"/>
<dbReference type="Proteomes" id="UP000504631">
    <property type="component" value="Unplaced"/>
</dbReference>
<evidence type="ECO:0000313" key="4">
    <source>
        <dbReference type="Proteomes" id="UP000504631"/>
    </source>
</evidence>
<keyword evidence="4" id="KW-1185">Reference proteome</keyword>
<dbReference type="PROSITE" id="PS00061">
    <property type="entry name" value="ADH_SHORT"/>
    <property type="match status" value="1"/>
</dbReference>
<organism evidence="4 5">
    <name type="scientific">Bombus vosnesenskii</name>
    <dbReference type="NCBI Taxonomy" id="207650"/>
    <lineage>
        <taxon>Eukaryota</taxon>
        <taxon>Metazoa</taxon>
        <taxon>Ecdysozoa</taxon>
        <taxon>Arthropoda</taxon>
        <taxon>Hexapoda</taxon>
        <taxon>Insecta</taxon>
        <taxon>Pterygota</taxon>
        <taxon>Neoptera</taxon>
        <taxon>Endopterygota</taxon>
        <taxon>Hymenoptera</taxon>
        <taxon>Apocrita</taxon>
        <taxon>Aculeata</taxon>
        <taxon>Apoidea</taxon>
        <taxon>Anthophila</taxon>
        <taxon>Apidae</taxon>
        <taxon>Bombus</taxon>
        <taxon>Pyrobombus</taxon>
    </lineage>
</organism>
<dbReference type="GO" id="GO:0005737">
    <property type="term" value="C:cytoplasm"/>
    <property type="evidence" value="ECO:0007669"/>
    <property type="project" value="TreeGrafter"/>
</dbReference>
<dbReference type="InterPro" id="IPR002347">
    <property type="entry name" value="SDR_fam"/>
</dbReference>
<dbReference type="SUPFAM" id="SSF51735">
    <property type="entry name" value="NAD(P)-binding Rossmann-fold domains"/>
    <property type="match status" value="1"/>
</dbReference>
<name>A0A6J3KDF3_9HYME</name>
<reference evidence="5" key="1">
    <citation type="submission" date="2025-08" db="UniProtKB">
        <authorList>
            <consortium name="RefSeq"/>
        </authorList>
    </citation>
    <scope>IDENTIFICATION</scope>
    <source>
        <tissue evidence="5">Muscle</tissue>
    </source>
</reference>
<dbReference type="PANTHER" id="PTHR44229:SF8">
    <property type="entry name" value="ALCOHOL DEHYDROGENASE-RELATED"/>
    <property type="match status" value="1"/>
</dbReference>
<dbReference type="PROSITE" id="PS51257">
    <property type="entry name" value="PROKAR_LIPOPROTEIN"/>
    <property type="match status" value="1"/>
</dbReference>
<evidence type="ECO:0000256" key="2">
    <source>
        <dbReference type="ARBA" id="ARBA00023002"/>
    </source>
</evidence>
<dbReference type="Gene3D" id="3.40.50.720">
    <property type="entry name" value="NAD(P)-binding Rossmann-like Domain"/>
    <property type="match status" value="1"/>
</dbReference>
<sequence length="266" mass="28892">MNVKHAIVVIVGGGSGIGCTCAEQFLSYKAEFVAILDLPDSNGRVVADTLGIQHGSHRVDFFACDVTKDEQVHASFDKITQLLGSFDILINSAGVLTNGENWQSMIDVNFTGLVRTTLKAIDLMGKHRGGKGGTIVNISSLAGLTPVIYYPIYAATKHAIVGFTNSLALSYNETGVRMMLMCPGRTHTPFITNLYNFENPHLNFINVNRALMCLRTAGNQQPECVAKAIIRLMEREGNGAICLVHDGQPPYVVNVQTLDSLVKRPL</sequence>
<dbReference type="GO" id="GO:0016616">
    <property type="term" value="F:oxidoreductase activity, acting on the CH-OH group of donors, NAD or NADP as acceptor"/>
    <property type="evidence" value="ECO:0007669"/>
    <property type="project" value="TreeGrafter"/>
</dbReference>
<dbReference type="RefSeq" id="XP_033350039.1">
    <property type="nucleotide sequence ID" value="XM_033494148.1"/>
</dbReference>
<evidence type="ECO:0000256" key="1">
    <source>
        <dbReference type="ARBA" id="ARBA00006484"/>
    </source>
</evidence>
<dbReference type="PRINTS" id="PR00081">
    <property type="entry name" value="GDHRDH"/>
</dbReference>
<dbReference type="InterPro" id="IPR020904">
    <property type="entry name" value="Sc_DH/Rdtase_CS"/>
</dbReference>
<comment type="similarity">
    <text evidence="1 3">Belongs to the short-chain dehydrogenases/reductases (SDR) family.</text>
</comment>
<proteinExistence type="inferred from homology"/>
<evidence type="ECO:0000313" key="5">
    <source>
        <dbReference type="RefSeq" id="XP_033350039.1"/>
    </source>
</evidence>
<dbReference type="InterPro" id="IPR036291">
    <property type="entry name" value="NAD(P)-bd_dom_sf"/>
</dbReference>
<dbReference type="Pfam" id="PF00106">
    <property type="entry name" value="adh_short"/>
    <property type="match status" value="1"/>
</dbReference>
<dbReference type="PRINTS" id="PR00080">
    <property type="entry name" value="SDRFAMILY"/>
</dbReference>
<dbReference type="AlphaFoldDB" id="A0A6J3KDF3"/>
<keyword evidence="2" id="KW-0560">Oxidoreductase</keyword>
<protein>
    <submittedName>
        <fullName evidence="5">15-hydroxyprostaglandin dehydrogenase [NAD(+)]-like</fullName>
    </submittedName>
</protein>
<dbReference type="PANTHER" id="PTHR44229">
    <property type="entry name" value="15-HYDROXYPROSTAGLANDIN DEHYDROGENASE [NAD(+)]"/>
    <property type="match status" value="1"/>
</dbReference>
<gene>
    <name evidence="5" type="primary">LOC117233652</name>
</gene>
<accession>A0A6J3KDF3</accession>
<evidence type="ECO:0000256" key="3">
    <source>
        <dbReference type="RuleBase" id="RU000363"/>
    </source>
</evidence>